<evidence type="ECO:0000256" key="1">
    <source>
        <dbReference type="SAM" id="MobiDB-lite"/>
    </source>
</evidence>
<dbReference type="Proteomes" id="UP000815698">
    <property type="component" value="Chromosome"/>
</dbReference>
<evidence type="ECO:0000313" key="2">
    <source>
        <dbReference type="EMBL" id="ATH97484.1"/>
    </source>
</evidence>
<gene>
    <name evidence="2" type="ORF">COP05_10745</name>
</gene>
<protein>
    <submittedName>
        <fullName evidence="2">Uncharacterized protein</fullName>
    </submittedName>
</protein>
<keyword evidence="3" id="KW-1185">Reference proteome</keyword>
<evidence type="ECO:0000313" key="3">
    <source>
        <dbReference type="Proteomes" id="UP000815698"/>
    </source>
</evidence>
<accession>A0ABN5DT02</accession>
<sequence>MAHPPLDSAQNENSYAHYSTRATLDSTGRRPTAYHATVDLYDRETGRQWMRVDGAVHNDEHDIFHRNPKKTQVETYGRDLRKSALSGVKANALGSGAVPWFAFDQVNHP</sequence>
<organism evidence="2 3">
    <name type="scientific">Dermabacter jinjuensis</name>
    <dbReference type="NCBI Taxonomy" id="1667168"/>
    <lineage>
        <taxon>Bacteria</taxon>
        <taxon>Bacillati</taxon>
        <taxon>Actinomycetota</taxon>
        <taxon>Actinomycetes</taxon>
        <taxon>Micrococcales</taxon>
        <taxon>Dermabacteraceae</taxon>
        <taxon>Dermabacter</taxon>
    </lineage>
</organism>
<name>A0ABN5DT02_9MICO</name>
<proteinExistence type="predicted"/>
<feature type="compositionally biased region" description="Polar residues" evidence="1">
    <location>
        <begin position="8"/>
        <end position="26"/>
    </location>
</feature>
<dbReference type="EMBL" id="CP023482">
    <property type="protein sequence ID" value="ATH97484.1"/>
    <property type="molecule type" value="Genomic_DNA"/>
</dbReference>
<feature type="region of interest" description="Disordered" evidence="1">
    <location>
        <begin position="1"/>
        <end position="32"/>
    </location>
</feature>
<reference evidence="2 3" key="1">
    <citation type="journal article" date="2016" name="Int. J. Syst. Evol. Microbiol.">
        <title>Dermabacter jinjuensis sp. nov., a novel species of the genus Dermabacter isolated from a clinical specimen.</title>
        <authorList>
            <person name="Park Y.K."/>
            <person name="Lee K.M."/>
            <person name="Lee W.K."/>
            <person name="Cho M.J."/>
            <person name="Lee H.S."/>
            <person name="Cho Y.G."/>
            <person name="Lee Y.C."/>
            <person name="Lee W.K."/>
            <person name="Seong W.K."/>
            <person name="Hwang K.J."/>
        </authorList>
    </citation>
    <scope>NUCLEOTIDE SEQUENCE [LARGE SCALE GENOMIC DNA]</scope>
    <source>
        <strain evidence="2 3">32T</strain>
    </source>
</reference>
<dbReference type="RefSeq" id="WP_096883491.1">
    <property type="nucleotide sequence ID" value="NZ_CP023482.1"/>
</dbReference>